<comment type="caution">
    <text evidence="1">The sequence shown here is derived from an EMBL/GenBank/DDBJ whole genome shotgun (WGS) entry which is preliminary data.</text>
</comment>
<evidence type="ECO:0000313" key="2">
    <source>
        <dbReference type="Proteomes" id="UP000011607"/>
    </source>
</evidence>
<proteinExistence type="predicted"/>
<reference evidence="1 2" key="1">
    <citation type="journal article" date="2014" name="PLoS Genet.">
        <title>Phylogenetically driven sequencing of extremely halophilic archaea reveals strategies for static and dynamic osmo-response.</title>
        <authorList>
            <person name="Becker E.A."/>
            <person name="Seitzer P.M."/>
            <person name="Tritt A."/>
            <person name="Larsen D."/>
            <person name="Krusor M."/>
            <person name="Yao A.I."/>
            <person name="Wu D."/>
            <person name="Madern D."/>
            <person name="Eisen J.A."/>
            <person name="Darling A.E."/>
            <person name="Facciotti M.T."/>
        </authorList>
    </citation>
    <scope>NUCLEOTIDE SEQUENCE [LARGE SCALE GENOMIC DNA]</scope>
    <source>
        <strain evidence="1 2">JCM 10879</strain>
    </source>
</reference>
<sequence length="63" mass="6639">MFGGNLGTVNFNSGIRKTVDDRSIGVVAVAPLARETRDASTVGSYCCNYFPSIADRQNAIGGK</sequence>
<name>M0LZM6_9EURY</name>
<accession>M0LZM6</accession>
<dbReference type="Proteomes" id="UP000011607">
    <property type="component" value="Unassembled WGS sequence"/>
</dbReference>
<dbReference type="EMBL" id="AOMA01000102">
    <property type="protein sequence ID" value="EMA37834.1"/>
    <property type="molecule type" value="Genomic_DNA"/>
</dbReference>
<protein>
    <submittedName>
        <fullName evidence="1">Uncharacterized protein</fullName>
    </submittedName>
</protein>
<evidence type="ECO:0000313" key="1">
    <source>
        <dbReference type="EMBL" id="EMA37834.1"/>
    </source>
</evidence>
<dbReference type="AlphaFoldDB" id="M0LZM6"/>
<gene>
    <name evidence="1" type="ORF">C446_10425</name>
</gene>
<organism evidence="1 2">
    <name type="scientific">Halobiforma nitratireducens JCM 10879</name>
    <dbReference type="NCBI Taxonomy" id="1227454"/>
    <lineage>
        <taxon>Archaea</taxon>
        <taxon>Methanobacteriati</taxon>
        <taxon>Methanobacteriota</taxon>
        <taxon>Stenosarchaea group</taxon>
        <taxon>Halobacteria</taxon>
        <taxon>Halobacteriales</taxon>
        <taxon>Natrialbaceae</taxon>
        <taxon>Halobiforma</taxon>
    </lineage>
</organism>
<keyword evidence="2" id="KW-1185">Reference proteome</keyword>